<dbReference type="EMBL" id="CAWUPB010001173">
    <property type="protein sequence ID" value="CAK7348123.1"/>
    <property type="molecule type" value="Genomic_DNA"/>
</dbReference>
<name>A0AAV1SCV4_9ROSI</name>
<accession>A0AAV1SCV4</accession>
<protein>
    <submittedName>
        <fullName evidence="1">Uncharacterized protein</fullName>
    </submittedName>
</protein>
<reference evidence="1 2" key="1">
    <citation type="submission" date="2024-01" db="EMBL/GenBank/DDBJ databases">
        <authorList>
            <person name="Waweru B."/>
        </authorList>
    </citation>
    <scope>NUCLEOTIDE SEQUENCE [LARGE SCALE GENOMIC DNA]</scope>
</reference>
<dbReference type="AlphaFoldDB" id="A0AAV1SCV4"/>
<comment type="caution">
    <text evidence="1">The sequence shown here is derived from an EMBL/GenBank/DDBJ whole genome shotgun (WGS) entry which is preliminary data.</text>
</comment>
<sequence>MDEAGSRETETAKILKHDRLTFSAAIYENYLHHFEVVKHTKSSTLIRGTQIGALYRVLVVTERLANSIHLTYIENCPKTVMLPLLATLTSMVVVLEDSIVWYFKLHFKLD</sequence>
<keyword evidence="2" id="KW-1185">Reference proteome</keyword>
<gene>
    <name evidence="1" type="ORF">DCAF_LOCUS20816</name>
</gene>
<organism evidence="1 2">
    <name type="scientific">Dovyalis caffra</name>
    <dbReference type="NCBI Taxonomy" id="77055"/>
    <lineage>
        <taxon>Eukaryota</taxon>
        <taxon>Viridiplantae</taxon>
        <taxon>Streptophyta</taxon>
        <taxon>Embryophyta</taxon>
        <taxon>Tracheophyta</taxon>
        <taxon>Spermatophyta</taxon>
        <taxon>Magnoliopsida</taxon>
        <taxon>eudicotyledons</taxon>
        <taxon>Gunneridae</taxon>
        <taxon>Pentapetalae</taxon>
        <taxon>rosids</taxon>
        <taxon>fabids</taxon>
        <taxon>Malpighiales</taxon>
        <taxon>Salicaceae</taxon>
        <taxon>Flacourtieae</taxon>
        <taxon>Dovyalis</taxon>
    </lineage>
</organism>
<evidence type="ECO:0000313" key="2">
    <source>
        <dbReference type="Proteomes" id="UP001314170"/>
    </source>
</evidence>
<evidence type="ECO:0000313" key="1">
    <source>
        <dbReference type="EMBL" id="CAK7348123.1"/>
    </source>
</evidence>
<dbReference type="Proteomes" id="UP001314170">
    <property type="component" value="Unassembled WGS sequence"/>
</dbReference>
<proteinExistence type="predicted"/>